<gene>
    <name evidence="3" type="ORF">PAHAL_8G182600</name>
</gene>
<protein>
    <recommendedName>
        <fullName evidence="4">DUF1409 domain-containing protein</fullName>
    </recommendedName>
</protein>
<dbReference type="EMBL" id="CM008053">
    <property type="protein sequence ID" value="PVH34267.1"/>
    <property type="molecule type" value="Genomic_DNA"/>
</dbReference>
<evidence type="ECO:0000256" key="1">
    <source>
        <dbReference type="SAM" id="Coils"/>
    </source>
</evidence>
<accession>A0A2T8I9B7</accession>
<feature type="coiled-coil region" evidence="1">
    <location>
        <begin position="220"/>
        <end position="268"/>
    </location>
</feature>
<dbReference type="Gramene" id="PVH34267">
    <property type="protein sequence ID" value="PVH34267"/>
    <property type="gene ID" value="PAHAL_8G182600"/>
</dbReference>
<reference evidence="3" key="1">
    <citation type="submission" date="2018-04" db="EMBL/GenBank/DDBJ databases">
        <title>WGS assembly of Panicum hallii.</title>
        <authorList>
            <person name="Lovell J."/>
            <person name="Jenkins J."/>
            <person name="Lowry D."/>
            <person name="Mamidi S."/>
            <person name="Sreedasyam A."/>
            <person name="Weng X."/>
            <person name="Barry K."/>
            <person name="Bonette J."/>
            <person name="Campitelli B."/>
            <person name="Daum C."/>
            <person name="Gordon S."/>
            <person name="Gould B."/>
            <person name="Lipzen A."/>
            <person name="Macqueen A."/>
            <person name="Palacio-Mejia J."/>
            <person name="Plott C."/>
            <person name="Shakirov E."/>
            <person name="Shu S."/>
            <person name="Yoshinaga Y."/>
            <person name="Zane M."/>
            <person name="Rokhsar D."/>
            <person name="Grimwood J."/>
            <person name="Schmutz J."/>
            <person name="Juenger T."/>
        </authorList>
    </citation>
    <scope>NUCLEOTIDE SEQUENCE [LARGE SCALE GENOMIC DNA]</scope>
    <source>
        <strain evidence="3">FIL2</strain>
    </source>
</reference>
<sequence length="307" mass="34256">MLQQINAEYEASEEEADIVDISTGEEQARQENPTLEAPENPAMTIDTLVNLQDPILETPENLATTVDTLVHLQDLQEPIVTSSAIKPSQEDGLNLSELLSFDPASVGSAILEVDYHQPQPTGVASPLLRIKDLLSTPIDTLVQDSDEVRQILEEIKPQLPKILQLKLWPTGHLPFFWAKVEKARQKIEAHRSQAPLKADIAERCRLLNKKKAALAAKADTSANSQRLQSLERELKDLKAKVWATEQCIQDEKDLIARSQQELKTELTELSVLSRQIVSGEDKDDEVVITEADRVHLEAIAAIDEFLQ</sequence>
<name>A0A2T8I9B7_9POAL</name>
<keyword evidence="1" id="KW-0175">Coiled coil</keyword>
<dbReference type="Proteomes" id="UP000243499">
    <property type="component" value="Chromosome 8"/>
</dbReference>
<evidence type="ECO:0000256" key="2">
    <source>
        <dbReference type="SAM" id="MobiDB-lite"/>
    </source>
</evidence>
<feature type="region of interest" description="Disordered" evidence="2">
    <location>
        <begin position="1"/>
        <end position="38"/>
    </location>
</feature>
<organism evidence="3">
    <name type="scientific">Panicum hallii</name>
    <dbReference type="NCBI Taxonomy" id="206008"/>
    <lineage>
        <taxon>Eukaryota</taxon>
        <taxon>Viridiplantae</taxon>
        <taxon>Streptophyta</taxon>
        <taxon>Embryophyta</taxon>
        <taxon>Tracheophyta</taxon>
        <taxon>Spermatophyta</taxon>
        <taxon>Magnoliopsida</taxon>
        <taxon>Liliopsida</taxon>
        <taxon>Poales</taxon>
        <taxon>Poaceae</taxon>
        <taxon>PACMAD clade</taxon>
        <taxon>Panicoideae</taxon>
        <taxon>Panicodae</taxon>
        <taxon>Paniceae</taxon>
        <taxon>Panicinae</taxon>
        <taxon>Panicum</taxon>
        <taxon>Panicum sect. Panicum</taxon>
    </lineage>
</organism>
<proteinExistence type="predicted"/>
<dbReference type="AlphaFoldDB" id="A0A2T8I9B7"/>
<evidence type="ECO:0000313" key="3">
    <source>
        <dbReference type="EMBL" id="PVH34267.1"/>
    </source>
</evidence>
<evidence type="ECO:0008006" key="4">
    <source>
        <dbReference type="Google" id="ProtNLM"/>
    </source>
</evidence>